<evidence type="ECO:0000256" key="1">
    <source>
        <dbReference type="SAM" id="MobiDB-lite"/>
    </source>
</evidence>
<dbReference type="AlphaFoldDB" id="A0A136PXZ7"/>
<comment type="caution">
    <text evidence="2">The sequence shown here is derived from an EMBL/GenBank/DDBJ whole genome shotgun (WGS) entry which is preliminary data.</text>
</comment>
<accession>A0A136PXZ7</accession>
<name>A0A136PXZ7_9ACTN</name>
<dbReference type="EMBL" id="LRQV01000006">
    <property type="protein sequence ID" value="KXK63358.1"/>
    <property type="molecule type" value="Genomic_DNA"/>
</dbReference>
<keyword evidence="3" id="KW-1185">Reference proteome</keyword>
<feature type="region of interest" description="Disordered" evidence="1">
    <location>
        <begin position="44"/>
        <end position="63"/>
    </location>
</feature>
<organism evidence="2 3">
    <name type="scientific">Micromonospora rosaria</name>
    <dbReference type="NCBI Taxonomy" id="47874"/>
    <lineage>
        <taxon>Bacteria</taxon>
        <taxon>Bacillati</taxon>
        <taxon>Actinomycetota</taxon>
        <taxon>Actinomycetes</taxon>
        <taxon>Micromonosporales</taxon>
        <taxon>Micromonosporaceae</taxon>
        <taxon>Micromonospora</taxon>
    </lineage>
</organism>
<reference evidence="2 3" key="1">
    <citation type="submission" date="2016-01" db="EMBL/GenBank/DDBJ databases">
        <title>Whole genome sequence and analysis of Micromonospora rosaria DSM 803, which can produce antibacterial substance rosamicin.</title>
        <authorList>
            <person name="Yang H."/>
            <person name="He X."/>
            <person name="Zhu D."/>
        </authorList>
    </citation>
    <scope>NUCLEOTIDE SEQUENCE [LARGE SCALE GENOMIC DNA]</scope>
    <source>
        <strain evidence="2 3">DSM 803</strain>
    </source>
</reference>
<gene>
    <name evidence="2" type="ORF">AWW66_03325</name>
</gene>
<dbReference type="RefSeq" id="WP_067359809.1">
    <property type="nucleotide sequence ID" value="NZ_JBIUBN010000003.1"/>
</dbReference>
<proteinExistence type="predicted"/>
<dbReference type="Proteomes" id="UP000070620">
    <property type="component" value="Unassembled WGS sequence"/>
</dbReference>
<protein>
    <submittedName>
        <fullName evidence="2">Uncharacterized protein</fullName>
    </submittedName>
</protein>
<evidence type="ECO:0000313" key="2">
    <source>
        <dbReference type="EMBL" id="KXK63358.1"/>
    </source>
</evidence>
<evidence type="ECO:0000313" key="3">
    <source>
        <dbReference type="Proteomes" id="UP000070620"/>
    </source>
</evidence>
<sequence>MQKLAPGGTVIPPRLAVDPRLTDEDVRWLNDHLALTADPPVRYARAVPVPPPPGGRNTRARRR</sequence>